<evidence type="ECO:0000313" key="2">
    <source>
        <dbReference type="Proteomes" id="UP000587270"/>
    </source>
</evidence>
<comment type="caution">
    <text evidence="1">The sequence shown here is derived from an EMBL/GenBank/DDBJ whole genome shotgun (WGS) entry which is preliminary data.</text>
</comment>
<proteinExistence type="predicted"/>
<name>A0AAW9ZD31_LIMRT</name>
<accession>A0AAW9ZD31</accession>
<evidence type="ECO:0008006" key="3">
    <source>
        <dbReference type="Google" id="ProtNLM"/>
    </source>
</evidence>
<organism evidence="1 2">
    <name type="scientific">Limosilactobacillus reuteri</name>
    <name type="common">Lactobacillus reuteri</name>
    <dbReference type="NCBI Taxonomy" id="1598"/>
    <lineage>
        <taxon>Bacteria</taxon>
        <taxon>Bacillati</taxon>
        <taxon>Bacillota</taxon>
        <taxon>Bacilli</taxon>
        <taxon>Lactobacillales</taxon>
        <taxon>Lactobacillaceae</taxon>
        <taxon>Limosilactobacillus</taxon>
    </lineage>
</organism>
<gene>
    <name evidence="1" type="ORF">HF865_00535</name>
</gene>
<dbReference type="AlphaFoldDB" id="A0AAW9ZD31"/>
<evidence type="ECO:0000313" key="1">
    <source>
        <dbReference type="EMBL" id="NME21219.1"/>
    </source>
</evidence>
<protein>
    <recommendedName>
        <fullName evidence="3">Phage protein</fullName>
    </recommendedName>
</protein>
<dbReference type="Proteomes" id="UP000587270">
    <property type="component" value="Unassembled WGS sequence"/>
</dbReference>
<dbReference type="RefSeq" id="WP_170090531.1">
    <property type="nucleotide sequence ID" value="NZ_JABAFN010000001.1"/>
</dbReference>
<reference evidence="1 2" key="1">
    <citation type="submission" date="2020-04" db="EMBL/GenBank/DDBJ databases">
        <authorList>
            <person name="Hitch T.C.A."/>
            <person name="Wylensek D."/>
            <person name="Clavel T."/>
        </authorList>
    </citation>
    <scope>NUCLEOTIDE SEQUENCE [LARGE SCALE GENOMIC DNA]</scope>
    <source>
        <strain evidence="1 2">WCA-386-APC-4I</strain>
    </source>
</reference>
<sequence>MKIKEALNFINAATTVRAKVDGDYLKVFSKGMISHNWFLILNTKAVNWDTVLKHWGGLTDVAPEDLARVMDVIQRLLDTPVEERFPEKKYRLRWIDDKLGKTFLGFNNQWTEKVWSTYGDPTSNTIFTESELEQLKKDNPRFAPAIDAMKEPAEDKDE</sequence>
<dbReference type="EMBL" id="JABAFN010000001">
    <property type="protein sequence ID" value="NME21219.1"/>
    <property type="molecule type" value="Genomic_DNA"/>
</dbReference>